<dbReference type="CDD" id="cd02976">
    <property type="entry name" value="NrdH"/>
    <property type="match status" value="1"/>
</dbReference>
<proteinExistence type="predicted"/>
<dbReference type="Gene3D" id="3.40.30.10">
    <property type="entry name" value="Glutaredoxin"/>
    <property type="match status" value="1"/>
</dbReference>
<organism evidence="3 4">
    <name type="scientific">Dokdonella ginsengisoli</name>
    <dbReference type="NCBI Taxonomy" id="363846"/>
    <lineage>
        <taxon>Bacteria</taxon>
        <taxon>Pseudomonadati</taxon>
        <taxon>Pseudomonadota</taxon>
        <taxon>Gammaproteobacteria</taxon>
        <taxon>Lysobacterales</taxon>
        <taxon>Rhodanobacteraceae</taxon>
        <taxon>Dokdonella</taxon>
    </lineage>
</organism>
<evidence type="ECO:0000313" key="3">
    <source>
        <dbReference type="EMBL" id="MFC4821081.1"/>
    </source>
</evidence>
<protein>
    <submittedName>
        <fullName evidence="3">Glutaredoxin family protein</fullName>
    </submittedName>
</protein>
<feature type="signal peptide" evidence="1">
    <location>
        <begin position="1"/>
        <end position="27"/>
    </location>
</feature>
<comment type="caution">
    <text evidence="3">The sequence shown here is derived from an EMBL/GenBank/DDBJ whole genome shotgun (WGS) entry which is preliminary data.</text>
</comment>
<name>A0ABV9QVK4_9GAMM</name>
<dbReference type="PANTHER" id="PTHR34386">
    <property type="entry name" value="GLUTAREDOXIN"/>
    <property type="match status" value="1"/>
</dbReference>
<dbReference type="InterPro" id="IPR036249">
    <property type="entry name" value="Thioredoxin-like_sf"/>
</dbReference>
<evidence type="ECO:0000259" key="2">
    <source>
        <dbReference type="Pfam" id="PF00462"/>
    </source>
</evidence>
<gene>
    <name evidence="3" type="ORF">ACFO6Q_12150</name>
</gene>
<dbReference type="Proteomes" id="UP001595886">
    <property type="component" value="Unassembled WGS sequence"/>
</dbReference>
<dbReference type="PROSITE" id="PS51354">
    <property type="entry name" value="GLUTAREDOXIN_2"/>
    <property type="match status" value="1"/>
</dbReference>
<accession>A0ABV9QVK4</accession>
<dbReference type="InterPro" id="IPR002109">
    <property type="entry name" value="Glutaredoxin"/>
</dbReference>
<evidence type="ECO:0000256" key="1">
    <source>
        <dbReference type="SAM" id="SignalP"/>
    </source>
</evidence>
<reference evidence="4" key="1">
    <citation type="journal article" date="2019" name="Int. J. Syst. Evol. Microbiol.">
        <title>The Global Catalogue of Microorganisms (GCM) 10K type strain sequencing project: providing services to taxonomists for standard genome sequencing and annotation.</title>
        <authorList>
            <consortium name="The Broad Institute Genomics Platform"/>
            <consortium name="The Broad Institute Genome Sequencing Center for Infectious Disease"/>
            <person name="Wu L."/>
            <person name="Ma J."/>
        </authorList>
    </citation>
    <scope>NUCLEOTIDE SEQUENCE [LARGE SCALE GENOMIC DNA]</scope>
    <source>
        <strain evidence="4">CCUG 30340</strain>
    </source>
</reference>
<sequence length="113" mass="12191">MMMSLMRATTALVFCAAAALPSAPAQAAPKASAEAPAIVMYATQTCGYCAKARQYFKARGLHWDERDIETSAQAAQEWKALNGQGTPLILIGDEKISGFHQARLDALLAKYEK</sequence>
<evidence type="ECO:0000313" key="4">
    <source>
        <dbReference type="Proteomes" id="UP001595886"/>
    </source>
</evidence>
<dbReference type="EMBL" id="JBHSHD010000008">
    <property type="protein sequence ID" value="MFC4821081.1"/>
    <property type="molecule type" value="Genomic_DNA"/>
</dbReference>
<feature type="chain" id="PRO_5046831700" evidence="1">
    <location>
        <begin position="28"/>
        <end position="113"/>
    </location>
</feature>
<dbReference type="PANTHER" id="PTHR34386:SF1">
    <property type="entry name" value="GLUTAREDOXIN-LIKE PROTEIN NRDH"/>
    <property type="match status" value="1"/>
</dbReference>
<feature type="domain" description="Glutaredoxin" evidence="2">
    <location>
        <begin position="38"/>
        <end position="94"/>
    </location>
</feature>
<dbReference type="InterPro" id="IPR051548">
    <property type="entry name" value="Grx-like_ET"/>
</dbReference>
<dbReference type="Pfam" id="PF00462">
    <property type="entry name" value="Glutaredoxin"/>
    <property type="match status" value="1"/>
</dbReference>
<dbReference type="SUPFAM" id="SSF52833">
    <property type="entry name" value="Thioredoxin-like"/>
    <property type="match status" value="1"/>
</dbReference>
<keyword evidence="4" id="KW-1185">Reference proteome</keyword>
<keyword evidence="1" id="KW-0732">Signal</keyword>
<dbReference type="RefSeq" id="WP_380021366.1">
    <property type="nucleotide sequence ID" value="NZ_JBHSHD010000008.1"/>
</dbReference>